<dbReference type="KEGG" id="scd:Spica_2042"/>
<dbReference type="InterPro" id="IPR005482">
    <property type="entry name" value="Biotin_COase_C"/>
</dbReference>
<dbReference type="PROSITE" id="PS50979">
    <property type="entry name" value="BC"/>
    <property type="match status" value="1"/>
</dbReference>
<dbReference type="Gene3D" id="3.30.470.20">
    <property type="entry name" value="ATP-grasp fold, B domain"/>
    <property type="match status" value="1"/>
</dbReference>
<dbReference type="PROSITE" id="PS00866">
    <property type="entry name" value="CPSASE_1"/>
    <property type="match status" value="1"/>
</dbReference>
<dbReference type="Proteomes" id="UP000000503">
    <property type="component" value="Chromosome"/>
</dbReference>
<feature type="domain" description="ATP-grasp" evidence="9">
    <location>
        <begin position="120"/>
        <end position="316"/>
    </location>
</feature>
<reference evidence="12" key="1">
    <citation type="journal article" date="2013" name="Stand. Genomic Sci.">
        <title>Genome sequence of the thermophilic fresh-water bacterium Spirochaeta caldaria type strain (H1(T)), reclassification of Spirochaeta caldaria, Spirochaeta stenostrepta, and Spirochaeta zuelzerae in the genus Treponema as Treponema caldaria comb. nov., Treponema stenostrepta comb. nov., and Treponema zuelzerae comb. nov., and emendation of the genus Treponema.</title>
        <authorList>
            <person name="Abt B."/>
            <person name="Goker M."/>
            <person name="Scheuner C."/>
            <person name="Han C."/>
            <person name="Lu M."/>
            <person name="Misra M."/>
            <person name="Lapidus A."/>
            <person name="Nolan M."/>
            <person name="Lucas S."/>
            <person name="Hammon N."/>
            <person name="Deshpande S."/>
            <person name="Cheng J.F."/>
            <person name="Tapia R."/>
            <person name="Goodwin L.A."/>
            <person name="Pitluck S."/>
            <person name="Liolios K."/>
            <person name="Pagani I."/>
            <person name="Ivanova N."/>
            <person name="Mavromatis K."/>
            <person name="Mikhailova N."/>
            <person name="Huntemann M."/>
            <person name="Pati A."/>
            <person name="Chen A."/>
            <person name="Palaniappan K."/>
            <person name="Land M."/>
            <person name="Hauser L."/>
            <person name="Jeffries C.D."/>
            <person name="Rohde M."/>
            <person name="Spring S."/>
            <person name="Gronow S."/>
            <person name="Detter J.C."/>
            <person name="Bristow J."/>
            <person name="Eisen J.A."/>
            <person name="Markowitz V."/>
            <person name="Hugenholtz P."/>
            <person name="Kyrpides N.C."/>
            <person name="Woyke T."/>
            <person name="Klenk H.P."/>
        </authorList>
    </citation>
    <scope>NUCLEOTIDE SEQUENCE</scope>
    <source>
        <strain evidence="12">ATCC 51460 / DSM 7334 / H1</strain>
    </source>
</reference>
<dbReference type="InterPro" id="IPR005479">
    <property type="entry name" value="CPAse_ATP-bd"/>
</dbReference>
<dbReference type="NCBIfam" id="NF006367">
    <property type="entry name" value="PRK08591.1"/>
    <property type="match status" value="1"/>
</dbReference>
<evidence type="ECO:0000256" key="8">
    <source>
        <dbReference type="PROSITE-ProRule" id="PRU00409"/>
    </source>
</evidence>
<evidence type="ECO:0000313" key="12">
    <source>
        <dbReference type="Proteomes" id="UP000000503"/>
    </source>
</evidence>
<organism evidence="11 12">
    <name type="scientific">Gracilinema caldarium (strain ATCC 51460 / DSM 7334 / H1)</name>
    <name type="common">Treponema caldarium</name>
    <dbReference type="NCBI Taxonomy" id="744872"/>
    <lineage>
        <taxon>Bacteria</taxon>
        <taxon>Pseudomonadati</taxon>
        <taxon>Spirochaetota</taxon>
        <taxon>Spirochaetia</taxon>
        <taxon>Spirochaetales</taxon>
        <taxon>Breznakiellaceae</taxon>
        <taxon>Gracilinema</taxon>
    </lineage>
</organism>
<dbReference type="GO" id="GO:0005524">
    <property type="term" value="F:ATP binding"/>
    <property type="evidence" value="ECO:0007669"/>
    <property type="project" value="UniProtKB-UniRule"/>
</dbReference>
<evidence type="ECO:0000259" key="9">
    <source>
        <dbReference type="PROSITE" id="PS50975"/>
    </source>
</evidence>
<protein>
    <recommendedName>
        <fullName evidence="2">biotin carboxylase</fullName>
        <ecNumber evidence="2">6.3.4.14</ecNumber>
    </recommendedName>
</protein>
<dbReference type="eggNOG" id="COG0439">
    <property type="taxonomic scope" value="Bacteria"/>
</dbReference>
<dbReference type="InterPro" id="IPR011054">
    <property type="entry name" value="Rudment_hybrid_motif"/>
</dbReference>
<dbReference type="STRING" id="744872.Spica_2042"/>
<keyword evidence="12" id="KW-1185">Reference proteome</keyword>
<dbReference type="InterPro" id="IPR011764">
    <property type="entry name" value="Biotin_carboxylation_dom"/>
</dbReference>
<comment type="catalytic activity">
    <reaction evidence="7">
        <text>N(6)-biotinyl-L-lysyl-[protein] + hydrogencarbonate + ATP = N(6)-carboxybiotinyl-L-lysyl-[protein] + ADP + phosphate + H(+)</text>
        <dbReference type="Rhea" id="RHEA:13501"/>
        <dbReference type="Rhea" id="RHEA-COMP:10505"/>
        <dbReference type="Rhea" id="RHEA-COMP:10506"/>
        <dbReference type="ChEBI" id="CHEBI:15378"/>
        <dbReference type="ChEBI" id="CHEBI:17544"/>
        <dbReference type="ChEBI" id="CHEBI:30616"/>
        <dbReference type="ChEBI" id="CHEBI:43474"/>
        <dbReference type="ChEBI" id="CHEBI:83144"/>
        <dbReference type="ChEBI" id="CHEBI:83145"/>
        <dbReference type="ChEBI" id="CHEBI:456216"/>
        <dbReference type="EC" id="6.3.4.14"/>
    </reaction>
</comment>
<dbReference type="Pfam" id="PF02785">
    <property type="entry name" value="Biotin_carb_C"/>
    <property type="match status" value="1"/>
</dbReference>
<evidence type="ECO:0000256" key="7">
    <source>
        <dbReference type="ARBA" id="ARBA00048600"/>
    </source>
</evidence>
<dbReference type="SUPFAM" id="SSF51246">
    <property type="entry name" value="Rudiment single hybrid motif"/>
    <property type="match status" value="1"/>
</dbReference>
<accession>F8EZE6</accession>
<dbReference type="GO" id="GO:0046872">
    <property type="term" value="F:metal ion binding"/>
    <property type="evidence" value="ECO:0007669"/>
    <property type="project" value="InterPro"/>
</dbReference>
<dbReference type="SMART" id="SM00878">
    <property type="entry name" value="Biotin_carb_C"/>
    <property type="match status" value="1"/>
</dbReference>
<keyword evidence="6" id="KW-0092">Biotin</keyword>
<evidence type="ECO:0000256" key="4">
    <source>
        <dbReference type="ARBA" id="ARBA00022741"/>
    </source>
</evidence>
<dbReference type="OrthoDB" id="9807469at2"/>
<dbReference type="InterPro" id="IPR016185">
    <property type="entry name" value="PreATP-grasp_dom_sf"/>
</dbReference>
<evidence type="ECO:0000256" key="1">
    <source>
        <dbReference type="ARBA" id="ARBA00003761"/>
    </source>
</evidence>
<comment type="function">
    <text evidence="1">This protein is a component of the acetyl coenzyme A carboxylase complex; first, biotin carboxylase catalyzes the carboxylation of the carrier protein and then the transcarboxylase transfers the carboxyl group to form malonyl-CoA.</text>
</comment>
<dbReference type="SUPFAM" id="SSF56059">
    <property type="entry name" value="Glutathione synthetase ATP-binding domain-like"/>
    <property type="match status" value="1"/>
</dbReference>
<gene>
    <name evidence="11" type="ordered locus">Spica_2042</name>
</gene>
<dbReference type="PROSITE" id="PS50975">
    <property type="entry name" value="ATP_GRASP"/>
    <property type="match status" value="1"/>
</dbReference>
<keyword evidence="3 11" id="KW-0436">Ligase</keyword>
<evidence type="ECO:0000256" key="5">
    <source>
        <dbReference type="ARBA" id="ARBA00022840"/>
    </source>
</evidence>
<evidence type="ECO:0000313" key="11">
    <source>
        <dbReference type="EMBL" id="AEJ20169.1"/>
    </source>
</evidence>
<feature type="domain" description="Biotin carboxylation" evidence="10">
    <location>
        <begin position="1"/>
        <end position="437"/>
    </location>
</feature>
<evidence type="ECO:0000259" key="10">
    <source>
        <dbReference type="PROSITE" id="PS50979"/>
    </source>
</evidence>
<dbReference type="PROSITE" id="PS00867">
    <property type="entry name" value="CPSASE_2"/>
    <property type="match status" value="1"/>
</dbReference>
<dbReference type="InterPro" id="IPR005481">
    <property type="entry name" value="BC-like_N"/>
</dbReference>
<name>F8EZE6_GRAC1</name>
<dbReference type="EC" id="6.3.4.14" evidence="2"/>
<dbReference type="Pfam" id="PF02786">
    <property type="entry name" value="CPSase_L_D2"/>
    <property type="match status" value="1"/>
</dbReference>
<proteinExistence type="predicted"/>
<sequence length="443" mass="48506">MIKRLLIANRGEIAVRVIRTCREMGIETVAVYSTADKENLHVKLADQAVCIGPPPSAKSYLVKENLIMAALRTGCQAIHPGVGFLSENADFARAVQKEGLIFIGPDPDVIDLLGDKVQARNTAKKYGLPITPGTEGAVSDPQAAVAAAEKLGFPVIIKAAAGGGGKGMRIVRSAAELPENLAIASREALANFADGTVFIERYLENPRHVELQIIADGNGTVLVLGERDCSVQKRHQKLIEESPSPGVDDDMRRRMAEGAVRMFRELKYRGAGTIEFLVSGKEFYFMEVNARIQVEHPVSEFVTGVDIIRQQILACTEGRLEIAPDSVHLHGWSIECRINALSPGKVTRLDVPGGPGVRFDSFLYNGCTVPPHYDAMVAKLIVHGPTRERALARMNRALQELVIEGIKTNTAQQRWIINHTTFRSGQFGTAYYGEIEKEVEHVH</sequence>
<dbReference type="FunFam" id="3.40.50.20:FF:000010">
    <property type="entry name" value="Propionyl-CoA carboxylase subunit alpha"/>
    <property type="match status" value="1"/>
</dbReference>
<dbReference type="AlphaFoldDB" id="F8EZE6"/>
<dbReference type="GO" id="GO:0004075">
    <property type="term" value="F:biotin carboxylase activity"/>
    <property type="evidence" value="ECO:0007669"/>
    <property type="project" value="UniProtKB-EC"/>
</dbReference>
<dbReference type="EMBL" id="CP002868">
    <property type="protein sequence ID" value="AEJ20169.1"/>
    <property type="molecule type" value="Genomic_DNA"/>
</dbReference>
<dbReference type="InterPro" id="IPR011761">
    <property type="entry name" value="ATP-grasp"/>
</dbReference>
<keyword evidence="5 8" id="KW-0067">ATP-binding</keyword>
<keyword evidence="4 8" id="KW-0547">Nucleotide-binding</keyword>
<dbReference type="InterPro" id="IPR051602">
    <property type="entry name" value="ACC_Biotin_Carboxylase"/>
</dbReference>
<evidence type="ECO:0000256" key="6">
    <source>
        <dbReference type="ARBA" id="ARBA00023267"/>
    </source>
</evidence>
<dbReference type="FunFam" id="3.30.1490.20:FF:000003">
    <property type="entry name" value="acetyl-CoA carboxylase isoform X1"/>
    <property type="match status" value="1"/>
</dbReference>
<evidence type="ECO:0000256" key="3">
    <source>
        <dbReference type="ARBA" id="ARBA00022598"/>
    </source>
</evidence>
<dbReference type="SUPFAM" id="SSF52440">
    <property type="entry name" value="PreATP-grasp domain"/>
    <property type="match status" value="1"/>
</dbReference>
<dbReference type="PANTHER" id="PTHR48095:SF2">
    <property type="entry name" value="BIOTIN CARBOXYLASE, CHLOROPLASTIC"/>
    <property type="match status" value="1"/>
</dbReference>
<dbReference type="PANTHER" id="PTHR48095">
    <property type="entry name" value="PYRUVATE CARBOXYLASE SUBUNIT A"/>
    <property type="match status" value="1"/>
</dbReference>
<dbReference type="RefSeq" id="WP_013969458.1">
    <property type="nucleotide sequence ID" value="NC_015732.1"/>
</dbReference>
<dbReference type="Pfam" id="PF00289">
    <property type="entry name" value="Biotin_carb_N"/>
    <property type="match status" value="1"/>
</dbReference>
<dbReference type="HOGENOM" id="CLU_000395_3_2_12"/>
<evidence type="ECO:0000256" key="2">
    <source>
        <dbReference type="ARBA" id="ARBA00013263"/>
    </source>
</evidence>